<name>A0A4Y2K8M4_ARAVE</name>
<reference evidence="1 2" key="1">
    <citation type="journal article" date="2019" name="Sci. Rep.">
        <title>Orb-weaving spider Araneus ventricosus genome elucidates the spidroin gene catalogue.</title>
        <authorList>
            <person name="Kono N."/>
            <person name="Nakamura H."/>
            <person name="Ohtoshi R."/>
            <person name="Moran D.A.P."/>
            <person name="Shinohara A."/>
            <person name="Yoshida Y."/>
            <person name="Fujiwara M."/>
            <person name="Mori M."/>
            <person name="Tomita M."/>
            <person name="Arakawa K."/>
        </authorList>
    </citation>
    <scope>NUCLEOTIDE SEQUENCE [LARGE SCALE GENOMIC DNA]</scope>
</reference>
<protein>
    <submittedName>
        <fullName evidence="1">Uncharacterized protein</fullName>
    </submittedName>
</protein>
<organism evidence="1 2">
    <name type="scientific">Araneus ventricosus</name>
    <name type="common">Orbweaver spider</name>
    <name type="synonym">Epeira ventricosa</name>
    <dbReference type="NCBI Taxonomy" id="182803"/>
    <lineage>
        <taxon>Eukaryota</taxon>
        <taxon>Metazoa</taxon>
        <taxon>Ecdysozoa</taxon>
        <taxon>Arthropoda</taxon>
        <taxon>Chelicerata</taxon>
        <taxon>Arachnida</taxon>
        <taxon>Araneae</taxon>
        <taxon>Araneomorphae</taxon>
        <taxon>Entelegynae</taxon>
        <taxon>Araneoidea</taxon>
        <taxon>Araneidae</taxon>
        <taxon>Araneus</taxon>
    </lineage>
</organism>
<dbReference type="Proteomes" id="UP000499080">
    <property type="component" value="Unassembled WGS sequence"/>
</dbReference>
<proteinExistence type="predicted"/>
<comment type="caution">
    <text evidence="1">The sequence shown here is derived from an EMBL/GenBank/DDBJ whole genome shotgun (WGS) entry which is preliminary data.</text>
</comment>
<evidence type="ECO:0000313" key="2">
    <source>
        <dbReference type="Proteomes" id="UP000499080"/>
    </source>
</evidence>
<sequence>MAIQQVKDLRRATLTVTKLGDLFCVLKRLELIQWNEDGATDQLECQYFKKLRLQLFKKQQQIHMMAVVHMQLLGIRTFPIKHCGESCIMF</sequence>
<dbReference type="EMBL" id="BGPR01004341">
    <property type="protein sequence ID" value="GBM98627.1"/>
    <property type="molecule type" value="Genomic_DNA"/>
</dbReference>
<gene>
    <name evidence="1" type="ORF">AVEN_147934_1</name>
</gene>
<dbReference type="AlphaFoldDB" id="A0A4Y2K8M4"/>
<evidence type="ECO:0000313" key="1">
    <source>
        <dbReference type="EMBL" id="GBM98627.1"/>
    </source>
</evidence>
<keyword evidence="2" id="KW-1185">Reference proteome</keyword>
<accession>A0A4Y2K8M4</accession>